<evidence type="ECO:0000313" key="3">
    <source>
        <dbReference type="Proteomes" id="UP000237105"/>
    </source>
</evidence>
<feature type="region of interest" description="Disordered" evidence="1">
    <location>
        <begin position="1"/>
        <end position="30"/>
    </location>
</feature>
<accession>A0A2P5CNA0</accession>
<sequence>MALTSTVGRVRSPKGLQTEYNGKQLTAPDPDRAFNIEAVGGSENQATTAQRRSQKSRPLIVEKDFEVATPASPILLGVQRTLGQRGHVDSWRIQRQQFETRGWLVRNRSNTCPTAISSNVEAFTPRKAVVVHSLAEPSTYVLAVIHSILSYVDSLMWASPP</sequence>
<dbReference type="OrthoDB" id="10624101at2759"/>
<reference evidence="3" key="1">
    <citation type="submission" date="2016-06" db="EMBL/GenBank/DDBJ databases">
        <title>Parallel loss of symbiosis genes in relatives of nitrogen-fixing non-legume Parasponia.</title>
        <authorList>
            <person name="Van Velzen R."/>
            <person name="Holmer R."/>
            <person name="Bu F."/>
            <person name="Rutten L."/>
            <person name="Van Zeijl A."/>
            <person name="Liu W."/>
            <person name="Santuari L."/>
            <person name="Cao Q."/>
            <person name="Sharma T."/>
            <person name="Shen D."/>
            <person name="Roswanjaya Y."/>
            <person name="Wardhani T."/>
            <person name="Kalhor M.S."/>
            <person name="Jansen J."/>
            <person name="Van den Hoogen J."/>
            <person name="Gungor B."/>
            <person name="Hartog M."/>
            <person name="Hontelez J."/>
            <person name="Verver J."/>
            <person name="Yang W.-C."/>
            <person name="Schijlen E."/>
            <person name="Repin R."/>
            <person name="Schilthuizen M."/>
            <person name="Schranz E."/>
            <person name="Heidstra R."/>
            <person name="Miyata K."/>
            <person name="Fedorova E."/>
            <person name="Kohlen W."/>
            <person name="Bisseling T."/>
            <person name="Smit S."/>
            <person name="Geurts R."/>
        </authorList>
    </citation>
    <scope>NUCLEOTIDE SEQUENCE [LARGE SCALE GENOMIC DNA]</scope>
    <source>
        <strain evidence="3">cv. WU1-14</strain>
    </source>
</reference>
<gene>
    <name evidence="2" type="ORF">PanWU01x14_138440</name>
</gene>
<comment type="caution">
    <text evidence="2">The sequence shown here is derived from an EMBL/GenBank/DDBJ whole genome shotgun (WGS) entry which is preliminary data.</text>
</comment>
<dbReference type="Proteomes" id="UP000237105">
    <property type="component" value="Unassembled WGS sequence"/>
</dbReference>
<evidence type="ECO:0000313" key="2">
    <source>
        <dbReference type="EMBL" id="PON62523.1"/>
    </source>
</evidence>
<dbReference type="EMBL" id="JXTB01000112">
    <property type="protein sequence ID" value="PON62523.1"/>
    <property type="molecule type" value="Genomic_DNA"/>
</dbReference>
<name>A0A2P5CNA0_PARAD</name>
<proteinExistence type="predicted"/>
<evidence type="ECO:0000256" key="1">
    <source>
        <dbReference type="SAM" id="MobiDB-lite"/>
    </source>
</evidence>
<protein>
    <submittedName>
        <fullName evidence="2">Uncharacterized protein</fullName>
    </submittedName>
</protein>
<organism evidence="2 3">
    <name type="scientific">Parasponia andersonii</name>
    <name type="common">Sponia andersonii</name>
    <dbReference type="NCBI Taxonomy" id="3476"/>
    <lineage>
        <taxon>Eukaryota</taxon>
        <taxon>Viridiplantae</taxon>
        <taxon>Streptophyta</taxon>
        <taxon>Embryophyta</taxon>
        <taxon>Tracheophyta</taxon>
        <taxon>Spermatophyta</taxon>
        <taxon>Magnoliopsida</taxon>
        <taxon>eudicotyledons</taxon>
        <taxon>Gunneridae</taxon>
        <taxon>Pentapetalae</taxon>
        <taxon>rosids</taxon>
        <taxon>fabids</taxon>
        <taxon>Rosales</taxon>
        <taxon>Cannabaceae</taxon>
        <taxon>Parasponia</taxon>
    </lineage>
</organism>
<keyword evidence="3" id="KW-1185">Reference proteome</keyword>
<dbReference type="AlphaFoldDB" id="A0A2P5CNA0"/>